<comment type="caution">
    <text evidence="1">The sequence shown here is derived from an EMBL/GenBank/DDBJ whole genome shotgun (WGS) entry which is preliminary data.</text>
</comment>
<dbReference type="InterPro" id="IPR029058">
    <property type="entry name" value="AB_hydrolase_fold"/>
</dbReference>
<organism evidence="1 2">
    <name type="scientific">Acanthosepion pharaonis</name>
    <name type="common">Pharaoh cuttlefish</name>
    <name type="synonym">Sepia pharaonis</name>
    <dbReference type="NCBI Taxonomy" id="158019"/>
    <lineage>
        <taxon>Eukaryota</taxon>
        <taxon>Metazoa</taxon>
        <taxon>Spiralia</taxon>
        <taxon>Lophotrochozoa</taxon>
        <taxon>Mollusca</taxon>
        <taxon>Cephalopoda</taxon>
        <taxon>Coleoidea</taxon>
        <taxon>Decapodiformes</taxon>
        <taxon>Sepiida</taxon>
        <taxon>Sepiina</taxon>
        <taxon>Sepiidae</taxon>
        <taxon>Acanthosepion</taxon>
    </lineage>
</organism>
<accession>A0A812CIK4</accession>
<dbReference type="EMBL" id="CAHIKZ030001558">
    <property type="protein sequence ID" value="CAE1268195.1"/>
    <property type="molecule type" value="Genomic_DNA"/>
</dbReference>
<keyword evidence="2" id="KW-1185">Reference proteome</keyword>
<dbReference type="AlphaFoldDB" id="A0A812CIK4"/>
<name>A0A812CIK4_ACAPH</name>
<protein>
    <recommendedName>
        <fullName evidence="3">AB hydrolase-1 domain-containing protein</fullName>
    </recommendedName>
</protein>
<reference evidence="1" key="1">
    <citation type="submission" date="2021-01" db="EMBL/GenBank/DDBJ databases">
        <authorList>
            <person name="Li R."/>
            <person name="Bekaert M."/>
        </authorList>
    </citation>
    <scope>NUCLEOTIDE SEQUENCE</scope>
    <source>
        <strain evidence="1">Farmed</strain>
    </source>
</reference>
<gene>
    <name evidence="1" type="ORF">SPHA_36017</name>
</gene>
<dbReference type="InterPro" id="IPR010463">
    <property type="entry name" value="DUF1057"/>
</dbReference>
<dbReference type="OrthoDB" id="6431331at2759"/>
<proteinExistence type="predicted"/>
<dbReference type="SUPFAM" id="SSF53474">
    <property type="entry name" value="alpha/beta-Hydrolases"/>
    <property type="match status" value="1"/>
</dbReference>
<dbReference type="Proteomes" id="UP000597762">
    <property type="component" value="Unassembled WGS sequence"/>
</dbReference>
<dbReference type="PANTHER" id="PTHR47533:SF4">
    <property type="entry name" value="AB HYDROLASE-1 DOMAIN-CONTAINING PROTEIN"/>
    <property type="match status" value="1"/>
</dbReference>
<evidence type="ECO:0000313" key="2">
    <source>
        <dbReference type="Proteomes" id="UP000597762"/>
    </source>
</evidence>
<dbReference type="PANTHER" id="PTHR47533">
    <property type="entry name" value="PROTEIN CBG21859"/>
    <property type="match status" value="1"/>
</dbReference>
<dbReference type="Gene3D" id="3.40.50.1820">
    <property type="entry name" value="alpha/beta hydrolase"/>
    <property type="match status" value="1"/>
</dbReference>
<evidence type="ECO:0008006" key="3">
    <source>
        <dbReference type="Google" id="ProtNLM"/>
    </source>
</evidence>
<dbReference type="Pfam" id="PF06342">
    <property type="entry name" value="DUF1057"/>
    <property type="match status" value="1"/>
</dbReference>
<sequence length="310" mass="35168">MRYIYVNTCQQRWEDIPDGFFFDTGYVDSHPGSPFNPNVPLVFAVHDMYGSHESLLPLLAPLVLKNYRVIAINLPSSNHTNAVGFGHEDGFLHSTDEYAEFIGDFLAELKIPKVDLMLGQGTGCIPLLRICAKTDLCQSAVLICPTGHIPYKGIEPYKMYEQFVMSWETPFLRPYLKVVAYLLKHLKGLGKHTTDKVITSFKVIRGMDFNSIGSYLFNLKVKQFPVGVLYCRKDALIEAKISQSFCQLLGLEEEQMTTYDKNGQITKKATLNSKSEGIILEEKPNNVCQEFHLPLINMIEKLINLVHQRV</sequence>
<evidence type="ECO:0000313" key="1">
    <source>
        <dbReference type="EMBL" id="CAE1268195.1"/>
    </source>
</evidence>